<feature type="compositionally biased region" description="Low complexity" evidence="1">
    <location>
        <begin position="39"/>
        <end position="50"/>
    </location>
</feature>
<dbReference type="AlphaFoldDB" id="A0A3A2ZQG8"/>
<proteinExistence type="predicted"/>
<reference evidence="4" key="1">
    <citation type="submission" date="2017-02" db="EMBL/GenBank/DDBJ databases">
        <authorList>
            <person name="Tafer H."/>
            <person name="Lopandic K."/>
        </authorList>
    </citation>
    <scope>NUCLEOTIDE SEQUENCE [LARGE SCALE GENOMIC DNA]</scope>
    <source>
        <strain evidence="4">CBS 366.77</strain>
    </source>
</reference>
<dbReference type="EMBL" id="MVGC01000063">
    <property type="protein sequence ID" value="RJE24960.1"/>
    <property type="molecule type" value="Genomic_DNA"/>
</dbReference>
<dbReference type="PANTHER" id="PTHR35391">
    <property type="entry name" value="C2H2-TYPE DOMAIN-CONTAINING PROTEIN-RELATED"/>
    <property type="match status" value="1"/>
</dbReference>
<name>A0A3A2ZQG8_9EURO</name>
<feature type="region of interest" description="Disordered" evidence="1">
    <location>
        <begin position="1"/>
        <end position="76"/>
    </location>
</feature>
<dbReference type="STRING" id="2070753.A0A3A2ZQG8"/>
<comment type="caution">
    <text evidence="3">The sequence shown here is derived from an EMBL/GenBank/DDBJ whole genome shotgun (WGS) entry which is preliminary data.</text>
</comment>
<organism evidence="3 4">
    <name type="scientific">Aspergillus sclerotialis</name>
    <dbReference type="NCBI Taxonomy" id="2070753"/>
    <lineage>
        <taxon>Eukaryota</taxon>
        <taxon>Fungi</taxon>
        <taxon>Dikarya</taxon>
        <taxon>Ascomycota</taxon>
        <taxon>Pezizomycotina</taxon>
        <taxon>Eurotiomycetes</taxon>
        <taxon>Eurotiomycetidae</taxon>
        <taxon>Eurotiales</taxon>
        <taxon>Aspergillaceae</taxon>
        <taxon>Aspergillus</taxon>
        <taxon>Aspergillus subgen. Polypaecilum</taxon>
    </lineage>
</organism>
<gene>
    <name evidence="3" type="ORF">PHISCL_02724</name>
</gene>
<dbReference type="PANTHER" id="PTHR35391:SF5">
    <property type="entry name" value="DUF6590 DOMAIN-CONTAINING PROTEIN"/>
    <property type="match status" value="1"/>
</dbReference>
<accession>A0A3A2ZQG8</accession>
<dbReference type="InterPro" id="IPR046497">
    <property type="entry name" value="DUF6590"/>
</dbReference>
<protein>
    <recommendedName>
        <fullName evidence="2">DUF6590 domain-containing protein</fullName>
    </recommendedName>
</protein>
<feature type="domain" description="DUF6590" evidence="2">
    <location>
        <begin position="116"/>
        <end position="263"/>
    </location>
</feature>
<feature type="compositionally biased region" description="Basic and acidic residues" evidence="1">
    <location>
        <begin position="208"/>
        <end position="224"/>
    </location>
</feature>
<evidence type="ECO:0000256" key="1">
    <source>
        <dbReference type="SAM" id="MobiDB-lite"/>
    </source>
</evidence>
<feature type="compositionally biased region" description="Polar residues" evidence="1">
    <location>
        <begin position="1"/>
        <end position="27"/>
    </location>
</feature>
<dbReference type="OrthoDB" id="3559580at2759"/>
<dbReference type="Proteomes" id="UP000266188">
    <property type="component" value="Unassembled WGS sequence"/>
</dbReference>
<feature type="region of interest" description="Disordered" evidence="1">
    <location>
        <begin position="200"/>
        <end position="224"/>
    </location>
</feature>
<evidence type="ECO:0000259" key="2">
    <source>
        <dbReference type="Pfam" id="PF20233"/>
    </source>
</evidence>
<sequence>MDPRSQTNSTADASQYPQSYLGSSGNVPRSPVSPADFENLNNNFRSLNVNGTDPSHHDPQMRNGSVSYQDDTHGSTVHPASGMERSAIGSQPNVISGRNAGRALNSQYRIQRHPERYFDVGTVFAILWNEPAGNNGTLISTPRITEGLHGQRIYNSIRRMVVVKKGSQCAWCLPILTYGGKGLAKSGIIPEDHAVIYMRGSEPTTRSNESKTTKEPLEVKPATHDQKLDKMSRLNFGKVYTVEYNIPVMPVGVLSSRSKPKLINYARQSFELEERDENMARAPPRSDAFNFAFPGSY</sequence>
<dbReference type="Pfam" id="PF20233">
    <property type="entry name" value="DUF6590"/>
    <property type="match status" value="1"/>
</dbReference>
<evidence type="ECO:0000313" key="3">
    <source>
        <dbReference type="EMBL" id="RJE24960.1"/>
    </source>
</evidence>
<keyword evidence="4" id="KW-1185">Reference proteome</keyword>
<evidence type="ECO:0000313" key="4">
    <source>
        <dbReference type="Proteomes" id="UP000266188"/>
    </source>
</evidence>